<evidence type="ECO:0000313" key="1">
    <source>
        <dbReference type="EMBL" id="KAA3520084.1"/>
    </source>
</evidence>
<dbReference type="EMBL" id="QUSG01000031">
    <property type="protein sequence ID" value="KAA3520084.1"/>
    <property type="molecule type" value="Genomic_DNA"/>
</dbReference>
<accession>A0A368NQY2</accession>
<evidence type="ECO:0000313" key="2">
    <source>
        <dbReference type="Proteomes" id="UP000436911"/>
    </source>
</evidence>
<name>A0A368NQY2_AGRVI</name>
<organism evidence="1 2">
    <name type="scientific">Agrobacterium vitis</name>
    <name type="common">Rhizobium vitis</name>
    <dbReference type="NCBI Taxonomy" id="373"/>
    <lineage>
        <taxon>Bacteria</taxon>
        <taxon>Pseudomonadati</taxon>
        <taxon>Pseudomonadota</taxon>
        <taxon>Alphaproteobacteria</taxon>
        <taxon>Hyphomicrobiales</taxon>
        <taxon>Rhizobiaceae</taxon>
        <taxon>Rhizobium/Agrobacterium group</taxon>
        <taxon>Agrobacterium</taxon>
    </lineage>
</organism>
<protein>
    <submittedName>
        <fullName evidence="1">Uncharacterized protein</fullName>
    </submittedName>
</protein>
<dbReference type="AlphaFoldDB" id="A0A368NQY2"/>
<sequence length="88" mass="10021">MAWRVKGEKILQILPLDAVSPRLMKDELEINIGKLQSFSDFILNNDRRITDQIPRGEFIIMSKALATCIICYARMDRSLKPSGNTSSH</sequence>
<comment type="caution">
    <text evidence="1">The sequence shown here is derived from an EMBL/GenBank/DDBJ whole genome shotgun (WGS) entry which is preliminary data.</text>
</comment>
<dbReference type="Proteomes" id="UP000436911">
    <property type="component" value="Unassembled WGS sequence"/>
</dbReference>
<gene>
    <name evidence="1" type="ORF">DXT89_25840</name>
</gene>
<reference evidence="1 2" key="1">
    <citation type="submission" date="2018-08" db="EMBL/GenBank/DDBJ databases">
        <title>Genome sequencing of Agrobacterium vitis strain ICMP 10754.</title>
        <authorList>
            <person name="Visnovsky S.B."/>
            <person name="Pitman A.R."/>
        </authorList>
    </citation>
    <scope>NUCLEOTIDE SEQUENCE [LARGE SCALE GENOMIC DNA]</scope>
    <source>
        <strain evidence="1 2">ICMP 10754</strain>
    </source>
</reference>
<proteinExistence type="predicted"/>